<dbReference type="SUPFAM" id="SSF56112">
    <property type="entry name" value="Protein kinase-like (PK-like)"/>
    <property type="match status" value="1"/>
</dbReference>
<dbReference type="InterPro" id="IPR050517">
    <property type="entry name" value="DDR_Repair_Kinase"/>
</dbReference>
<comment type="caution">
    <text evidence="3">The sequence shown here is derived from an EMBL/GenBank/DDBJ whole genome shotgun (WGS) entry which is preliminary data.</text>
</comment>
<dbReference type="InterPro" id="IPR011009">
    <property type="entry name" value="Kinase-like_dom_sf"/>
</dbReference>
<dbReference type="GO" id="GO:0005634">
    <property type="term" value="C:nucleus"/>
    <property type="evidence" value="ECO:0007669"/>
    <property type="project" value="TreeGrafter"/>
</dbReference>
<dbReference type="PROSITE" id="PS50290">
    <property type="entry name" value="PI3_4_KINASE_3"/>
    <property type="match status" value="1"/>
</dbReference>
<dbReference type="Pfam" id="PF00454">
    <property type="entry name" value="PI3_PI4_kinase"/>
    <property type="match status" value="1"/>
</dbReference>
<proteinExistence type="predicted"/>
<organism evidence="3 4">
    <name type="scientific">Reticulomyxa filosa</name>
    <dbReference type="NCBI Taxonomy" id="46433"/>
    <lineage>
        <taxon>Eukaryota</taxon>
        <taxon>Sar</taxon>
        <taxon>Rhizaria</taxon>
        <taxon>Retaria</taxon>
        <taxon>Foraminifera</taxon>
        <taxon>Monothalamids</taxon>
        <taxon>Reticulomyxidae</taxon>
        <taxon>Reticulomyxa</taxon>
    </lineage>
</organism>
<accession>X6M794</accession>
<keyword evidence="3" id="KW-0808">Transferase</keyword>
<dbReference type="SMART" id="SM00146">
    <property type="entry name" value="PI3Kc"/>
    <property type="match status" value="1"/>
</dbReference>
<sequence length="357" mass="41286">MLERQMRQDTSIDFTLVDVIRNQYIPNLCKSTRINNHDNNFINSTTTTKKKKKKLQRIPIIFVCKMYTYGFGNVGKGIVEGFHECEKRLHMNLLQKCILQLARNNESYIQLRDVFARTLAVYTTCGYILGIGDRHLDNYLVDQTTGQIIGIDFGAAFGYGLGLGVPEMMPLRYTRQFQHLMDPLDSPFLFKTDVTHTLRALQKNKENLLNVMNVFIKEPSLDWVEMAQRNFKDSNAEFLMRTNASTDDGDEENSGSANNPDIAWYPKHKVEIAKMKLNGYKSSYVMVEEIQSTTHYKAHHYQVMKRIINGELSNVHSKRLKYPDQCETVEDQVECLIDHAMDDSILSITWQGWSSWV</sequence>
<keyword evidence="4" id="KW-1185">Reference proteome</keyword>
<dbReference type="PANTHER" id="PTHR11139:SF68">
    <property type="entry name" value="DNA-DEPENDENT PROTEIN KINASE CATALYTIC SUBUNIT"/>
    <property type="match status" value="1"/>
</dbReference>
<feature type="domain" description="PI3K/PI4K catalytic" evidence="1">
    <location>
        <begin position="1"/>
        <end position="265"/>
    </location>
</feature>
<dbReference type="GO" id="GO:0000723">
    <property type="term" value="P:telomere maintenance"/>
    <property type="evidence" value="ECO:0007669"/>
    <property type="project" value="TreeGrafter"/>
</dbReference>
<dbReference type="InterPro" id="IPR003152">
    <property type="entry name" value="FATC_dom"/>
</dbReference>
<evidence type="ECO:0000313" key="4">
    <source>
        <dbReference type="Proteomes" id="UP000023152"/>
    </source>
</evidence>
<feature type="domain" description="FATC" evidence="2">
    <location>
        <begin position="325"/>
        <end position="357"/>
    </location>
</feature>
<dbReference type="SMART" id="SM01343">
    <property type="entry name" value="FATC"/>
    <property type="match status" value="1"/>
</dbReference>
<keyword evidence="3" id="KW-0418">Kinase</keyword>
<gene>
    <name evidence="3" type="ORF">RFI_28519</name>
</gene>
<dbReference type="OrthoDB" id="381190at2759"/>
<dbReference type="Proteomes" id="UP000023152">
    <property type="component" value="Unassembled WGS sequence"/>
</dbReference>
<protein>
    <submittedName>
        <fullName evidence="3">DNA dependent protein kinase catalytic subunit</fullName>
    </submittedName>
</protein>
<dbReference type="PANTHER" id="PTHR11139">
    <property type="entry name" value="ATAXIA TELANGIECTASIA MUTATED ATM -RELATED"/>
    <property type="match status" value="1"/>
</dbReference>
<evidence type="ECO:0000259" key="2">
    <source>
        <dbReference type="PROSITE" id="PS51190"/>
    </source>
</evidence>
<evidence type="ECO:0000259" key="1">
    <source>
        <dbReference type="PROSITE" id="PS50290"/>
    </source>
</evidence>
<dbReference type="OMA" id="CIRESMI"/>
<dbReference type="GO" id="GO:0006302">
    <property type="term" value="P:double-strand break repair"/>
    <property type="evidence" value="ECO:0007669"/>
    <property type="project" value="TreeGrafter"/>
</dbReference>
<dbReference type="PROSITE" id="PS51190">
    <property type="entry name" value="FATC"/>
    <property type="match status" value="1"/>
</dbReference>
<dbReference type="EMBL" id="ASPP01024609">
    <property type="protein sequence ID" value="ETO08865.1"/>
    <property type="molecule type" value="Genomic_DNA"/>
</dbReference>
<dbReference type="GO" id="GO:0004674">
    <property type="term" value="F:protein serine/threonine kinase activity"/>
    <property type="evidence" value="ECO:0007669"/>
    <property type="project" value="TreeGrafter"/>
</dbReference>
<reference evidence="3 4" key="1">
    <citation type="journal article" date="2013" name="Curr. Biol.">
        <title>The Genome of the Foraminiferan Reticulomyxa filosa.</title>
        <authorList>
            <person name="Glockner G."/>
            <person name="Hulsmann N."/>
            <person name="Schleicher M."/>
            <person name="Noegel A.A."/>
            <person name="Eichinger L."/>
            <person name="Gallinger C."/>
            <person name="Pawlowski J."/>
            <person name="Sierra R."/>
            <person name="Euteneuer U."/>
            <person name="Pillet L."/>
            <person name="Moustafa A."/>
            <person name="Platzer M."/>
            <person name="Groth M."/>
            <person name="Szafranski K."/>
            <person name="Schliwa M."/>
        </authorList>
    </citation>
    <scope>NUCLEOTIDE SEQUENCE [LARGE SCALE GENOMIC DNA]</scope>
</reference>
<dbReference type="InterPro" id="IPR000403">
    <property type="entry name" value="PI3/4_kinase_cat_dom"/>
</dbReference>
<dbReference type="Gene3D" id="1.10.1070.11">
    <property type="entry name" value="Phosphatidylinositol 3-/4-kinase, catalytic domain"/>
    <property type="match status" value="1"/>
</dbReference>
<dbReference type="InterPro" id="IPR036940">
    <property type="entry name" value="PI3/4_kinase_cat_sf"/>
</dbReference>
<dbReference type="AlphaFoldDB" id="X6M794"/>
<dbReference type="Pfam" id="PF02260">
    <property type="entry name" value="FATC"/>
    <property type="match status" value="1"/>
</dbReference>
<name>X6M794_RETFI</name>
<evidence type="ECO:0000313" key="3">
    <source>
        <dbReference type="EMBL" id="ETO08865.1"/>
    </source>
</evidence>